<evidence type="ECO:0000313" key="1">
    <source>
        <dbReference type="EMBL" id="KAJ2806944.1"/>
    </source>
</evidence>
<reference evidence="1" key="1">
    <citation type="submission" date="2022-07" db="EMBL/GenBank/DDBJ databases">
        <title>Phylogenomic reconstructions and comparative analyses of Kickxellomycotina fungi.</title>
        <authorList>
            <person name="Reynolds N.K."/>
            <person name="Stajich J.E."/>
            <person name="Barry K."/>
            <person name="Grigoriev I.V."/>
            <person name="Crous P."/>
            <person name="Smith M.E."/>
        </authorList>
    </citation>
    <scope>NUCLEOTIDE SEQUENCE</scope>
    <source>
        <strain evidence="1">BCRC 34780</strain>
    </source>
</reference>
<dbReference type="EC" id="3.1.26.5" evidence="1"/>
<keyword evidence="2" id="KW-1185">Reference proteome</keyword>
<gene>
    <name evidence="1" type="primary">POP3</name>
    <name evidence="1" type="ORF">H4R21_000670</name>
</gene>
<protein>
    <submittedName>
        <fullName evidence="1">RNase P and RNase MRP subunit</fullName>
        <ecNumber evidence="1">3.1.26.5</ecNumber>
    </submittedName>
</protein>
<keyword evidence="1" id="KW-0378">Hydrolase</keyword>
<name>A0ACC1LFF1_9FUNG</name>
<proteinExistence type="predicted"/>
<dbReference type="Proteomes" id="UP001140087">
    <property type="component" value="Unassembled WGS sequence"/>
</dbReference>
<organism evidence="1 2">
    <name type="scientific">Coemansia helicoidea</name>
    <dbReference type="NCBI Taxonomy" id="1286919"/>
    <lineage>
        <taxon>Eukaryota</taxon>
        <taxon>Fungi</taxon>
        <taxon>Fungi incertae sedis</taxon>
        <taxon>Zoopagomycota</taxon>
        <taxon>Kickxellomycotina</taxon>
        <taxon>Kickxellomycetes</taxon>
        <taxon>Kickxellales</taxon>
        <taxon>Kickxellaceae</taxon>
        <taxon>Coemansia</taxon>
    </lineage>
</organism>
<dbReference type="EMBL" id="JANBUN010000098">
    <property type="protein sequence ID" value="KAJ2806944.1"/>
    <property type="molecule type" value="Genomic_DNA"/>
</dbReference>
<evidence type="ECO:0000313" key="2">
    <source>
        <dbReference type="Proteomes" id="UP001140087"/>
    </source>
</evidence>
<comment type="caution">
    <text evidence="1">The sequence shown here is derived from an EMBL/GenBank/DDBJ whole genome shotgun (WGS) entry which is preliminary data.</text>
</comment>
<accession>A0ACC1LFF1</accession>
<sequence>MAGSSQEAISARAASAQRRVVFKHALDKPYTTAWPSAGQAVQDEIADMLCAALQPLGAYFSELRRAAKYCRRRRRRQRKSKGHGESGSAPDREAPAGRMTHTADTRAGAELLKSVVLGINGTTRALEKQVQSAQPTAGDLALVVVCKGDVEPQMVAHLPGLAHAVRAAAVAAAGAGSSAGGSILRLVGLGGGAEKRLAAAVGQHRVSAVGIRAGQPALDAIIERARAGVATPAVPWIGSDLRARGLPVAGAAPTLSPMAVRELRTTAPILNKRGGGGGGGGAESDPPAGKKRKSSSPSNPAEGVGKPSTRKQHKKAK</sequence>